<dbReference type="SMART" id="SM00944">
    <property type="entry name" value="Pro-kuma_activ"/>
    <property type="match status" value="1"/>
</dbReference>
<dbReference type="InterPro" id="IPR036852">
    <property type="entry name" value="Peptidase_S8/S53_dom_sf"/>
</dbReference>
<evidence type="ECO:0000256" key="6">
    <source>
        <dbReference type="ARBA" id="ARBA00022670"/>
    </source>
</evidence>
<feature type="domain" description="Peptidase S53" evidence="18">
    <location>
        <begin position="229"/>
        <end position="638"/>
    </location>
</feature>
<dbReference type="GO" id="GO:0046872">
    <property type="term" value="F:metal ion binding"/>
    <property type="evidence" value="ECO:0007669"/>
    <property type="project" value="UniProtKB-UniRule"/>
</dbReference>
<evidence type="ECO:0000256" key="7">
    <source>
        <dbReference type="ARBA" id="ARBA00022723"/>
    </source>
</evidence>
<dbReference type="GO" id="GO:0005576">
    <property type="term" value="C:extracellular region"/>
    <property type="evidence" value="ECO:0007669"/>
    <property type="project" value="UniProtKB-SubCell"/>
</dbReference>
<keyword evidence="13" id="KW-0865">Zymogen</keyword>
<dbReference type="FunFam" id="3.40.50.200:FF:000015">
    <property type="entry name" value="Tripeptidyl peptidase A"/>
    <property type="match status" value="1"/>
</dbReference>
<evidence type="ECO:0000256" key="17">
    <source>
        <dbReference type="SAM" id="SignalP"/>
    </source>
</evidence>
<evidence type="ECO:0000313" key="20">
    <source>
        <dbReference type="Proteomes" id="UP000076738"/>
    </source>
</evidence>
<evidence type="ECO:0000256" key="9">
    <source>
        <dbReference type="ARBA" id="ARBA00022801"/>
    </source>
</evidence>
<keyword evidence="20" id="KW-1185">Reference proteome</keyword>
<dbReference type="SUPFAM" id="SSF54897">
    <property type="entry name" value="Protease propeptides/inhibitors"/>
    <property type="match status" value="1"/>
</dbReference>
<dbReference type="Pfam" id="PF09286">
    <property type="entry name" value="Pro-kuma_activ"/>
    <property type="match status" value="1"/>
</dbReference>
<evidence type="ECO:0000256" key="5">
    <source>
        <dbReference type="ARBA" id="ARBA00022525"/>
    </source>
</evidence>
<evidence type="ECO:0000256" key="2">
    <source>
        <dbReference type="ARBA" id="ARBA00002451"/>
    </source>
</evidence>
<keyword evidence="9 15" id="KW-0378">Hydrolase</keyword>
<dbReference type="GO" id="GO:0006508">
    <property type="term" value="P:proteolysis"/>
    <property type="evidence" value="ECO:0007669"/>
    <property type="project" value="UniProtKB-KW"/>
</dbReference>
<dbReference type="OrthoDB" id="409122at2759"/>
<dbReference type="InterPro" id="IPR015366">
    <property type="entry name" value="S53_propep"/>
</dbReference>
<keyword evidence="12" id="KW-0843">Virulence</keyword>
<evidence type="ECO:0000256" key="3">
    <source>
        <dbReference type="ARBA" id="ARBA00004239"/>
    </source>
</evidence>
<dbReference type="SUPFAM" id="SSF52743">
    <property type="entry name" value="Subtilisin-like"/>
    <property type="match status" value="1"/>
</dbReference>
<dbReference type="InterPro" id="IPR030400">
    <property type="entry name" value="Sedolisin_dom"/>
</dbReference>
<dbReference type="PROSITE" id="PS51695">
    <property type="entry name" value="SEDOLISIN"/>
    <property type="match status" value="1"/>
</dbReference>
<feature type="binding site" evidence="15">
    <location>
        <position position="618"/>
    </location>
    <ligand>
        <name>Ca(2+)</name>
        <dbReference type="ChEBI" id="CHEBI:29108"/>
    </ligand>
</feature>
<feature type="signal peptide" evidence="17">
    <location>
        <begin position="1"/>
        <end position="16"/>
    </location>
</feature>
<feature type="active site" description="Charge relay system" evidence="15">
    <location>
        <position position="311"/>
    </location>
</feature>
<feature type="binding site" evidence="15">
    <location>
        <position position="616"/>
    </location>
    <ligand>
        <name>Ca(2+)</name>
        <dbReference type="ChEBI" id="CHEBI:29108"/>
    </ligand>
</feature>
<dbReference type="InterPro" id="IPR050819">
    <property type="entry name" value="Tripeptidyl-peptidase_I"/>
</dbReference>
<keyword evidence="5" id="KW-0964">Secreted</keyword>
<accession>A0A167KTA5</accession>
<gene>
    <name evidence="19" type="ORF">CALVIDRAFT_565099</name>
</gene>
<evidence type="ECO:0000256" key="1">
    <source>
        <dbReference type="ARBA" id="ARBA00001910"/>
    </source>
</evidence>
<keyword evidence="10 15" id="KW-0720">Serine protease</keyword>
<feature type="chain" id="PRO_5007889513" description="tripeptidyl-peptidase II" evidence="17">
    <location>
        <begin position="17"/>
        <end position="639"/>
    </location>
</feature>
<feature type="binding site" evidence="15">
    <location>
        <position position="598"/>
    </location>
    <ligand>
        <name>Ca(2+)</name>
        <dbReference type="ChEBI" id="CHEBI:29108"/>
    </ligand>
</feature>
<evidence type="ECO:0000256" key="15">
    <source>
        <dbReference type="PROSITE-ProRule" id="PRU01032"/>
    </source>
</evidence>
<evidence type="ECO:0000256" key="10">
    <source>
        <dbReference type="ARBA" id="ARBA00022825"/>
    </source>
</evidence>
<keyword evidence="6 15" id="KW-0645">Protease</keyword>
<organism evidence="19 20">
    <name type="scientific">Calocera viscosa (strain TUFC12733)</name>
    <dbReference type="NCBI Taxonomy" id="1330018"/>
    <lineage>
        <taxon>Eukaryota</taxon>
        <taxon>Fungi</taxon>
        <taxon>Dikarya</taxon>
        <taxon>Basidiomycota</taxon>
        <taxon>Agaricomycotina</taxon>
        <taxon>Dacrymycetes</taxon>
        <taxon>Dacrymycetales</taxon>
        <taxon>Dacrymycetaceae</taxon>
        <taxon>Calocera</taxon>
    </lineage>
</organism>
<evidence type="ECO:0000256" key="11">
    <source>
        <dbReference type="ARBA" id="ARBA00022837"/>
    </source>
</evidence>
<feature type="active site" description="Charge relay system" evidence="15">
    <location>
        <position position="556"/>
    </location>
</feature>
<evidence type="ECO:0000256" key="14">
    <source>
        <dbReference type="ARBA" id="ARBA00023180"/>
    </source>
</evidence>
<evidence type="ECO:0000256" key="8">
    <source>
        <dbReference type="ARBA" id="ARBA00022729"/>
    </source>
</evidence>
<dbReference type="CDD" id="cd11377">
    <property type="entry name" value="Pro-peptidase_S53"/>
    <property type="match status" value="1"/>
</dbReference>
<keyword evidence="8 17" id="KW-0732">Signal</keyword>
<keyword evidence="11 15" id="KW-0106">Calcium</keyword>
<dbReference type="PANTHER" id="PTHR14218:SF19">
    <property type="entry name" value="SERINE PROTEASE AORO, PUTATIVE (AFU_ORTHOLOGUE AFUA_6G10250)-RELATED"/>
    <property type="match status" value="1"/>
</dbReference>
<evidence type="ECO:0000256" key="16">
    <source>
        <dbReference type="SAM" id="MobiDB-lite"/>
    </source>
</evidence>
<protein>
    <recommendedName>
        <fullName evidence="4">tripeptidyl-peptidase II</fullName>
        <ecNumber evidence="4">3.4.14.10</ecNumber>
    </recommendedName>
</protein>
<feature type="binding site" evidence="15">
    <location>
        <position position="597"/>
    </location>
    <ligand>
        <name>Ca(2+)</name>
        <dbReference type="ChEBI" id="CHEBI:29108"/>
    </ligand>
</feature>
<dbReference type="Gene3D" id="3.40.50.200">
    <property type="entry name" value="Peptidase S8/S53 domain"/>
    <property type="match status" value="1"/>
</dbReference>
<comment type="cofactor">
    <cofactor evidence="15">
        <name>Ca(2+)</name>
        <dbReference type="ChEBI" id="CHEBI:29108"/>
    </cofactor>
    <text evidence="15">Binds 1 Ca(2+) ion per subunit.</text>
</comment>
<comment type="subcellular location">
    <subcellularLocation>
        <location evidence="3">Secreted</location>
        <location evidence="3">Extracellular space</location>
    </subcellularLocation>
</comment>
<evidence type="ECO:0000256" key="4">
    <source>
        <dbReference type="ARBA" id="ARBA00012462"/>
    </source>
</evidence>
<keyword evidence="14" id="KW-0325">Glycoprotein</keyword>
<proteinExistence type="predicted"/>
<comment type="catalytic activity">
    <reaction evidence="1">
        <text>Release of an N-terminal tripeptide from a polypeptide.</text>
        <dbReference type="EC" id="3.4.14.10"/>
    </reaction>
</comment>
<dbReference type="GO" id="GO:0008240">
    <property type="term" value="F:tripeptidyl-peptidase activity"/>
    <property type="evidence" value="ECO:0007669"/>
    <property type="project" value="UniProtKB-EC"/>
</dbReference>
<feature type="region of interest" description="Disordered" evidence="16">
    <location>
        <begin position="183"/>
        <end position="210"/>
    </location>
</feature>
<sequence>MRSVLLLAFAPLAVLALPAPSSGARRVHEKRASVPRSWVPVAEPYPATPIPLRIALTQSNLDTAHDELMRISDPTSPDFGKHWSAKEVAEYFAPSTDSLDTVMNWLETEGISRSRVKQSQSLGWIEVSGVTVSEAESLLDTKYTVYTHTATGTPHLGCHEYSVPEEVSKHIDFVTPTVHFDTRAKREQPMRKRGVATDIGKPGSGSLPKQGATLSAESILQELEYCDEEILPICLQALYNIPANQSYATAKNSYGIVEYTPQSYLPTDLDMFFGQFAPQLVGHRPTMDSIDGGNIQTEYESFDYNGESDLDLQYSMTLVYPLTPTLYQTGDMVEGGSFNNFLDALDASYCTYDGGDDPTQDGIYPDPYGGGYEGPETCGGYAATYVVSTSYGYNEADLTPFYEERQCSEYAKLGLQGVSILYSSGDYGVAGNGGECLTSSGAYSVNGTVFNPSFPGTCPYVTSVGATQIVPNATVYQPEEACETVIYSGGGFSNVFAMPSYQAAAVGSYYEAFPPPYTAAQYNNSRTVRGFPDVAANGANYVIAIDGQFALVYGTSASSPVFGSVVTLINDARLAAGKGPVGFLNPSMYANPYMFNDITMGSNQGCGTEGFYAVPGWDPVTGLGTPDYLKMVAYYLDLP</sequence>
<dbReference type="Proteomes" id="UP000076738">
    <property type="component" value="Unassembled WGS sequence"/>
</dbReference>
<dbReference type="AlphaFoldDB" id="A0A167KTA5"/>
<evidence type="ECO:0000256" key="13">
    <source>
        <dbReference type="ARBA" id="ARBA00023145"/>
    </source>
</evidence>
<dbReference type="CDD" id="cd04056">
    <property type="entry name" value="Peptidases_S53"/>
    <property type="match status" value="1"/>
</dbReference>
<dbReference type="EC" id="3.4.14.10" evidence="4"/>
<reference evidence="19 20" key="1">
    <citation type="journal article" date="2016" name="Mol. Biol. Evol.">
        <title>Comparative Genomics of Early-Diverging Mushroom-Forming Fungi Provides Insights into the Origins of Lignocellulose Decay Capabilities.</title>
        <authorList>
            <person name="Nagy L.G."/>
            <person name="Riley R."/>
            <person name="Tritt A."/>
            <person name="Adam C."/>
            <person name="Daum C."/>
            <person name="Floudas D."/>
            <person name="Sun H."/>
            <person name="Yadav J.S."/>
            <person name="Pangilinan J."/>
            <person name="Larsson K.H."/>
            <person name="Matsuura K."/>
            <person name="Barry K."/>
            <person name="Labutti K."/>
            <person name="Kuo R."/>
            <person name="Ohm R.A."/>
            <person name="Bhattacharya S.S."/>
            <person name="Shirouzu T."/>
            <person name="Yoshinaga Y."/>
            <person name="Martin F.M."/>
            <person name="Grigoriev I.V."/>
            <person name="Hibbett D.S."/>
        </authorList>
    </citation>
    <scope>NUCLEOTIDE SEQUENCE [LARGE SCALE GENOMIC DNA]</scope>
    <source>
        <strain evidence="19 20">TUFC12733</strain>
    </source>
</reference>
<dbReference type="PANTHER" id="PTHR14218">
    <property type="entry name" value="PROTEASE S8 TRIPEPTIDYL PEPTIDASE I CLN2"/>
    <property type="match status" value="1"/>
</dbReference>
<dbReference type="EMBL" id="KV417291">
    <property type="protein sequence ID" value="KZO94979.1"/>
    <property type="molecule type" value="Genomic_DNA"/>
</dbReference>
<keyword evidence="7 15" id="KW-0479">Metal-binding</keyword>
<dbReference type="STRING" id="1330018.A0A167KTA5"/>
<dbReference type="GO" id="GO:0004252">
    <property type="term" value="F:serine-type endopeptidase activity"/>
    <property type="evidence" value="ECO:0007669"/>
    <property type="project" value="UniProtKB-UniRule"/>
</dbReference>
<comment type="function">
    <text evidence="2">Secreted tripeptidyl-peptidase which degrades proteins at acidic pHs and is involved in virulence.</text>
</comment>
<evidence type="ECO:0000256" key="12">
    <source>
        <dbReference type="ARBA" id="ARBA00023026"/>
    </source>
</evidence>
<feature type="active site" description="Charge relay system" evidence="15">
    <location>
        <position position="307"/>
    </location>
</feature>
<evidence type="ECO:0000259" key="18">
    <source>
        <dbReference type="PROSITE" id="PS51695"/>
    </source>
</evidence>
<evidence type="ECO:0000313" key="19">
    <source>
        <dbReference type="EMBL" id="KZO94979.1"/>
    </source>
</evidence>
<name>A0A167KTA5_CALVF</name>